<dbReference type="Pfam" id="PF08448">
    <property type="entry name" value="PAS_4"/>
    <property type="match status" value="1"/>
</dbReference>
<keyword evidence="10" id="KW-0472">Membrane</keyword>
<dbReference type="GO" id="GO:0005524">
    <property type="term" value="F:ATP binding"/>
    <property type="evidence" value="ECO:0007669"/>
    <property type="project" value="UniProtKB-KW"/>
</dbReference>
<feature type="transmembrane region" description="Helical" evidence="10">
    <location>
        <begin position="12"/>
        <end position="38"/>
    </location>
</feature>
<dbReference type="EMBL" id="LT907975">
    <property type="protein sequence ID" value="SOB60150.1"/>
    <property type="molecule type" value="Genomic_DNA"/>
</dbReference>
<dbReference type="InterPro" id="IPR005467">
    <property type="entry name" value="His_kinase_dom"/>
</dbReference>
<dbReference type="SUPFAM" id="SSF55874">
    <property type="entry name" value="ATPase domain of HSP90 chaperone/DNA topoisomerase II/histidine kinase"/>
    <property type="match status" value="1"/>
</dbReference>
<keyword evidence="8" id="KW-0067">ATP-binding</keyword>
<evidence type="ECO:0000256" key="9">
    <source>
        <dbReference type="ARBA" id="ARBA00023012"/>
    </source>
</evidence>
<proteinExistence type="predicted"/>
<keyword evidence="15" id="KW-1185">Reference proteome</keyword>
<dbReference type="InterPro" id="IPR004358">
    <property type="entry name" value="Sig_transdc_His_kin-like_C"/>
</dbReference>
<gene>
    <name evidence="14" type="ORF">DPRO_3238</name>
</gene>
<keyword evidence="4" id="KW-0597">Phosphoprotein</keyword>
<comment type="catalytic activity">
    <reaction evidence="1">
        <text>ATP + protein L-histidine = ADP + protein N-phospho-L-histidine.</text>
        <dbReference type="EC" id="2.7.13.3"/>
    </reaction>
</comment>
<organism evidence="14 15">
    <name type="scientific">Pseudodesulfovibrio profundus</name>
    <dbReference type="NCBI Taxonomy" id="57320"/>
    <lineage>
        <taxon>Bacteria</taxon>
        <taxon>Pseudomonadati</taxon>
        <taxon>Thermodesulfobacteriota</taxon>
        <taxon>Desulfovibrionia</taxon>
        <taxon>Desulfovibrionales</taxon>
        <taxon>Desulfovibrionaceae</taxon>
    </lineage>
</organism>
<dbReference type="Gene3D" id="3.30.450.290">
    <property type="match status" value="1"/>
</dbReference>
<dbReference type="SMART" id="SM00091">
    <property type="entry name" value="PAS"/>
    <property type="match status" value="1"/>
</dbReference>
<dbReference type="Pfam" id="PF00512">
    <property type="entry name" value="HisKA"/>
    <property type="match status" value="1"/>
</dbReference>
<protein>
    <recommendedName>
        <fullName evidence="3">histidine kinase</fullName>
        <ecNumber evidence="3">2.7.13.3</ecNumber>
    </recommendedName>
</protein>
<dbReference type="Pfam" id="PF00672">
    <property type="entry name" value="HAMP"/>
    <property type="match status" value="1"/>
</dbReference>
<dbReference type="Gene3D" id="1.10.8.500">
    <property type="entry name" value="HAMP domain in histidine kinase"/>
    <property type="match status" value="1"/>
</dbReference>
<dbReference type="InterPro" id="IPR035965">
    <property type="entry name" value="PAS-like_dom_sf"/>
</dbReference>
<name>A0A2C8FBK6_9BACT</name>
<keyword evidence="5" id="KW-0808">Transferase</keyword>
<evidence type="ECO:0000256" key="7">
    <source>
        <dbReference type="ARBA" id="ARBA00022777"/>
    </source>
</evidence>
<dbReference type="AlphaFoldDB" id="A0A2C8FBK6"/>
<dbReference type="Gene3D" id="3.30.565.10">
    <property type="entry name" value="Histidine kinase-like ATPase, C-terminal domain"/>
    <property type="match status" value="1"/>
</dbReference>
<evidence type="ECO:0000256" key="4">
    <source>
        <dbReference type="ARBA" id="ARBA00022553"/>
    </source>
</evidence>
<dbReference type="CDD" id="cd06225">
    <property type="entry name" value="HAMP"/>
    <property type="match status" value="1"/>
</dbReference>
<dbReference type="InterPro" id="IPR000014">
    <property type="entry name" value="PAS"/>
</dbReference>
<dbReference type="NCBIfam" id="TIGR00229">
    <property type="entry name" value="sensory_box"/>
    <property type="match status" value="1"/>
</dbReference>
<dbReference type="RefSeq" id="WP_097012917.1">
    <property type="nucleotide sequence ID" value="NZ_LT907975.1"/>
</dbReference>
<dbReference type="GO" id="GO:0000155">
    <property type="term" value="F:phosphorelay sensor kinase activity"/>
    <property type="evidence" value="ECO:0007669"/>
    <property type="project" value="InterPro"/>
</dbReference>
<dbReference type="InterPro" id="IPR000700">
    <property type="entry name" value="PAS-assoc_C"/>
</dbReference>
<dbReference type="Gene3D" id="3.30.450.20">
    <property type="entry name" value="PAS domain"/>
    <property type="match status" value="2"/>
</dbReference>
<dbReference type="GO" id="GO:0016020">
    <property type="term" value="C:membrane"/>
    <property type="evidence" value="ECO:0007669"/>
    <property type="project" value="UniProtKB-SubCell"/>
</dbReference>
<dbReference type="InterPro" id="IPR036097">
    <property type="entry name" value="HisK_dim/P_sf"/>
</dbReference>
<keyword evidence="10" id="KW-1133">Transmembrane helix</keyword>
<evidence type="ECO:0000256" key="3">
    <source>
        <dbReference type="ARBA" id="ARBA00012438"/>
    </source>
</evidence>
<feature type="domain" description="PAC" evidence="12">
    <location>
        <begin position="351"/>
        <end position="403"/>
    </location>
</feature>
<dbReference type="SMART" id="SM00387">
    <property type="entry name" value="HATPase_c"/>
    <property type="match status" value="1"/>
</dbReference>
<feature type="domain" description="HAMP" evidence="13">
    <location>
        <begin position="225"/>
        <end position="277"/>
    </location>
</feature>
<dbReference type="InterPro" id="IPR003594">
    <property type="entry name" value="HATPase_dom"/>
</dbReference>
<evidence type="ECO:0000256" key="2">
    <source>
        <dbReference type="ARBA" id="ARBA00004370"/>
    </source>
</evidence>
<dbReference type="PROSITE" id="PS50885">
    <property type="entry name" value="HAMP"/>
    <property type="match status" value="1"/>
</dbReference>
<dbReference type="PROSITE" id="PS50113">
    <property type="entry name" value="PAC"/>
    <property type="match status" value="1"/>
</dbReference>
<evidence type="ECO:0000256" key="1">
    <source>
        <dbReference type="ARBA" id="ARBA00000085"/>
    </source>
</evidence>
<dbReference type="Pfam" id="PF02518">
    <property type="entry name" value="HATPase_c"/>
    <property type="match status" value="1"/>
</dbReference>
<dbReference type="PROSITE" id="PS50109">
    <property type="entry name" value="HIS_KIN"/>
    <property type="match status" value="1"/>
</dbReference>
<dbReference type="InterPro" id="IPR003660">
    <property type="entry name" value="HAMP_dom"/>
</dbReference>
<evidence type="ECO:0000256" key="10">
    <source>
        <dbReference type="SAM" id="Phobius"/>
    </source>
</evidence>
<dbReference type="InterPro" id="IPR036890">
    <property type="entry name" value="HATPase_C_sf"/>
</dbReference>
<dbReference type="EC" id="2.7.13.3" evidence="3"/>
<evidence type="ECO:0000256" key="6">
    <source>
        <dbReference type="ARBA" id="ARBA00022741"/>
    </source>
</evidence>
<keyword evidence="9" id="KW-0902">Two-component regulatory system</keyword>
<dbReference type="SUPFAM" id="SSF55785">
    <property type="entry name" value="PYP-like sensor domain (PAS domain)"/>
    <property type="match status" value="2"/>
</dbReference>
<evidence type="ECO:0000256" key="5">
    <source>
        <dbReference type="ARBA" id="ARBA00022679"/>
    </source>
</evidence>
<dbReference type="OrthoDB" id="9805967at2"/>
<keyword evidence="7 14" id="KW-0418">Kinase</keyword>
<dbReference type="InterPro" id="IPR003661">
    <property type="entry name" value="HisK_dim/P_dom"/>
</dbReference>
<dbReference type="Gene3D" id="1.10.287.130">
    <property type="match status" value="1"/>
</dbReference>
<evidence type="ECO:0000313" key="14">
    <source>
        <dbReference type="EMBL" id="SOB60150.1"/>
    </source>
</evidence>
<evidence type="ECO:0000259" key="13">
    <source>
        <dbReference type="PROSITE" id="PS50885"/>
    </source>
</evidence>
<dbReference type="PRINTS" id="PR00344">
    <property type="entry name" value="BCTRLSENSOR"/>
</dbReference>
<dbReference type="CDD" id="cd00130">
    <property type="entry name" value="PAS"/>
    <property type="match status" value="1"/>
</dbReference>
<evidence type="ECO:0000256" key="8">
    <source>
        <dbReference type="ARBA" id="ARBA00022840"/>
    </source>
</evidence>
<dbReference type="PANTHER" id="PTHR43065">
    <property type="entry name" value="SENSOR HISTIDINE KINASE"/>
    <property type="match status" value="1"/>
</dbReference>
<dbReference type="SUPFAM" id="SSF47384">
    <property type="entry name" value="Homodimeric domain of signal transducing histidine kinase"/>
    <property type="match status" value="1"/>
</dbReference>
<dbReference type="KEGG" id="pprf:DPRO_3238"/>
<dbReference type="SMART" id="SM00304">
    <property type="entry name" value="HAMP"/>
    <property type="match status" value="1"/>
</dbReference>
<dbReference type="Pfam" id="PF13426">
    <property type="entry name" value="PAS_9"/>
    <property type="match status" value="1"/>
</dbReference>
<accession>A0A2C8FBK6</accession>
<sequence>MFSRIIKRLRKLHISLALKIVISLIVLMAALMVGLFLVNIKKYEETAVRNAAIQADEIAAVVKAGLRTSMRLSPRQDTINLINDVGQLAHIKSITIYDKIGNPRFSSDKQIAGDQLPEDHPLCVMCHAQEPPEVYAGINERFSLITDENNNRLVRIVSPIPNEPGCSTSGCHADRSEKQFLGVMELTASMENIEGNISLLVLDNAQYVIFSLVAIFVTLFAVTYRLVDRPIDNIIEGTRRIALGNYDARVDESGNDELGLLARAINRMAKDVGDHHDELSKQRILYQSLFEGVPCLITVQDRDYRLLNYNQTFAEHFQVKHGDYCYRAYKGRDCKCEVCPVEKTFEDGKSHTTEEIGYYKDGSKAHWIVNTAPIYNEKGEIIAAMEMSLDITQRKRLEEDLKASEQKYCAIFNNIPSAVLAIDADTMDIVDCNQTALTLYGCKKGRLLRHPITDFIANDEIDAHIQAFSEAKGLKRTKHVKANGDEFWASVNTTRTQFEDKEVLLTAITDISERISSEEQLIQTSKMATLGEMATGVAHELNQPLAVLQMVANLFRRKLKAQKPIDHTTAQNMSEKISNNVERATKIINHMREFGRKSDIETEAVRINDIIRRSFDFFSQQLALHDIEVQWQLTPDLPIVQADPNRLEQVFINLMLNARDAIDDRCANQPCSQPDRIITLRTRATRRTVIAEVIDTGTGIDKHILPRLFEPFFTTKEVNKGTGLGLSISYGIIRDCGGTIRASSPSDGGSRFVITLPREMGK</sequence>
<dbReference type="SMART" id="SM00388">
    <property type="entry name" value="HisKA"/>
    <property type="match status" value="1"/>
</dbReference>
<keyword evidence="10" id="KW-0812">Transmembrane</keyword>
<evidence type="ECO:0000313" key="15">
    <source>
        <dbReference type="Proteomes" id="UP000219215"/>
    </source>
</evidence>
<comment type="subcellular location">
    <subcellularLocation>
        <location evidence="2">Membrane</location>
    </subcellularLocation>
</comment>
<evidence type="ECO:0000259" key="12">
    <source>
        <dbReference type="PROSITE" id="PS50113"/>
    </source>
</evidence>
<reference evidence="15" key="1">
    <citation type="submission" date="2017-09" db="EMBL/GenBank/DDBJ databases">
        <authorList>
            <person name="Regsiter A."/>
            <person name="William W."/>
        </authorList>
    </citation>
    <scope>NUCLEOTIDE SEQUENCE [LARGE SCALE GENOMIC DNA]</scope>
    <source>
        <strain evidence="15">500-1</strain>
    </source>
</reference>
<dbReference type="PANTHER" id="PTHR43065:SF46">
    <property type="entry name" value="C4-DICARBOXYLATE TRANSPORT SENSOR PROTEIN DCTB"/>
    <property type="match status" value="1"/>
</dbReference>
<keyword evidence="6" id="KW-0547">Nucleotide-binding</keyword>
<dbReference type="InterPro" id="IPR013656">
    <property type="entry name" value="PAS_4"/>
</dbReference>
<feature type="domain" description="Histidine kinase" evidence="11">
    <location>
        <begin position="536"/>
        <end position="760"/>
    </location>
</feature>
<dbReference type="SUPFAM" id="SSF158472">
    <property type="entry name" value="HAMP domain-like"/>
    <property type="match status" value="1"/>
</dbReference>
<evidence type="ECO:0000259" key="11">
    <source>
        <dbReference type="PROSITE" id="PS50109"/>
    </source>
</evidence>
<dbReference type="Proteomes" id="UP000219215">
    <property type="component" value="Chromosome DPRO"/>
</dbReference>
<dbReference type="CDD" id="cd00082">
    <property type="entry name" value="HisKA"/>
    <property type="match status" value="1"/>
</dbReference>